<keyword evidence="2 5" id="KW-0378">Hydrolase</keyword>
<reference evidence="6" key="1">
    <citation type="journal article" date="2019" name="Int. J. Syst. Evol. Microbiol.">
        <title>The Global Catalogue of Microorganisms (GCM) 10K type strain sequencing project: providing services to taxonomists for standard genome sequencing and annotation.</title>
        <authorList>
            <consortium name="The Broad Institute Genomics Platform"/>
            <consortium name="The Broad Institute Genome Sequencing Center for Infectious Disease"/>
            <person name="Wu L."/>
            <person name="Ma J."/>
        </authorList>
    </citation>
    <scope>NUCLEOTIDE SEQUENCE [LARGE SCALE GENOMIC DNA]</scope>
    <source>
        <strain evidence="6">CGMCC 4.7304</strain>
    </source>
</reference>
<evidence type="ECO:0000259" key="4">
    <source>
        <dbReference type="PROSITE" id="PS51677"/>
    </source>
</evidence>
<evidence type="ECO:0000313" key="5">
    <source>
        <dbReference type="EMBL" id="MFC5720504.1"/>
    </source>
</evidence>
<dbReference type="InterPro" id="IPR011330">
    <property type="entry name" value="Glyco_hydro/deAcase_b/a-brl"/>
</dbReference>
<name>A0ABW0Z0M6_9ACTN</name>
<evidence type="ECO:0000313" key="6">
    <source>
        <dbReference type="Proteomes" id="UP001596083"/>
    </source>
</evidence>
<dbReference type="EMBL" id="JBHSPB010000005">
    <property type="protein sequence ID" value="MFC5720504.1"/>
    <property type="molecule type" value="Genomic_DNA"/>
</dbReference>
<organism evidence="5 6">
    <name type="scientific">Streptomyces gamaensis</name>
    <dbReference type="NCBI Taxonomy" id="1763542"/>
    <lineage>
        <taxon>Bacteria</taxon>
        <taxon>Bacillati</taxon>
        <taxon>Actinomycetota</taxon>
        <taxon>Actinomycetes</taxon>
        <taxon>Kitasatosporales</taxon>
        <taxon>Streptomycetaceae</taxon>
        <taxon>Streptomyces</taxon>
    </lineage>
</organism>
<feature type="signal peptide" evidence="3">
    <location>
        <begin position="1"/>
        <end position="31"/>
    </location>
</feature>
<dbReference type="PROSITE" id="PS51677">
    <property type="entry name" value="NODB"/>
    <property type="match status" value="1"/>
</dbReference>
<keyword evidence="3" id="KW-0732">Signal</keyword>
<keyword evidence="1" id="KW-0479">Metal-binding</keyword>
<dbReference type="RefSeq" id="WP_390315652.1">
    <property type="nucleotide sequence ID" value="NZ_JBHSPB010000005.1"/>
</dbReference>
<accession>A0ABW0Z0M6</accession>
<feature type="domain" description="NodB homology" evidence="4">
    <location>
        <begin position="61"/>
        <end position="249"/>
    </location>
</feature>
<evidence type="ECO:0000256" key="2">
    <source>
        <dbReference type="ARBA" id="ARBA00022801"/>
    </source>
</evidence>
<dbReference type="PANTHER" id="PTHR10587">
    <property type="entry name" value="GLYCOSYL TRANSFERASE-RELATED"/>
    <property type="match status" value="1"/>
</dbReference>
<evidence type="ECO:0000256" key="1">
    <source>
        <dbReference type="ARBA" id="ARBA00022723"/>
    </source>
</evidence>
<comment type="caution">
    <text evidence="5">The sequence shown here is derived from an EMBL/GenBank/DDBJ whole genome shotgun (WGS) entry which is preliminary data.</text>
</comment>
<evidence type="ECO:0000256" key="3">
    <source>
        <dbReference type="SAM" id="SignalP"/>
    </source>
</evidence>
<dbReference type="SUPFAM" id="SSF88713">
    <property type="entry name" value="Glycoside hydrolase/deacetylase"/>
    <property type="match status" value="1"/>
</dbReference>
<dbReference type="InterPro" id="IPR002509">
    <property type="entry name" value="NODB_dom"/>
</dbReference>
<keyword evidence="6" id="KW-1185">Reference proteome</keyword>
<dbReference type="Gene3D" id="3.20.20.370">
    <property type="entry name" value="Glycoside hydrolase/deacetylase"/>
    <property type="match status" value="1"/>
</dbReference>
<dbReference type="GO" id="GO:0016787">
    <property type="term" value="F:hydrolase activity"/>
    <property type="evidence" value="ECO:0007669"/>
    <property type="project" value="UniProtKB-KW"/>
</dbReference>
<dbReference type="EC" id="3.-.-.-" evidence="5"/>
<sequence>MRRFPATLWLRTTLPAVAAAVALTGFGPAPAVRPSAPPPCAATPAPALYGGEVRRLPTQRRVVALTFNAAWNEDGLADVLRVLRDKHAPATFFPTGQFAERHPRAVRAMAAAGHGIGSHSHSHPHFSALTPAQARHEVLRAHRALRAAAGTCPLPFFRFPYSETTPQRIAEVNGLGFADIEFSADTNGYKGPGGGMSTEAAVRRALDALGPGEIVQMHVGTPDGSGTVLDARALPRIIDAVRERGYRITDLREHVRAAASS</sequence>
<gene>
    <name evidence="5" type="ORF">ACFP1Z_10060</name>
</gene>
<proteinExistence type="predicted"/>
<dbReference type="Proteomes" id="UP001596083">
    <property type="component" value="Unassembled WGS sequence"/>
</dbReference>
<dbReference type="InterPro" id="IPR050248">
    <property type="entry name" value="Polysacc_deacetylase_ArnD"/>
</dbReference>
<dbReference type="CDD" id="cd10917">
    <property type="entry name" value="CE4_NodB_like_6s_7s"/>
    <property type="match status" value="1"/>
</dbReference>
<feature type="chain" id="PRO_5045378271" evidence="3">
    <location>
        <begin position="32"/>
        <end position="261"/>
    </location>
</feature>
<protein>
    <submittedName>
        <fullName evidence="5">Polysaccharide deacetylase family protein</fullName>
        <ecNumber evidence="5">3.-.-.-</ecNumber>
    </submittedName>
</protein>
<dbReference type="Pfam" id="PF01522">
    <property type="entry name" value="Polysacc_deac_1"/>
    <property type="match status" value="1"/>
</dbReference>
<dbReference type="PANTHER" id="PTHR10587:SF133">
    <property type="entry name" value="CHITIN DEACETYLASE 1-RELATED"/>
    <property type="match status" value="1"/>
</dbReference>